<organism evidence="2 3">
    <name type="scientific">Novosphingobium lindaniclasticum LE124</name>
    <dbReference type="NCBI Taxonomy" id="1096930"/>
    <lineage>
        <taxon>Bacteria</taxon>
        <taxon>Pseudomonadati</taxon>
        <taxon>Pseudomonadota</taxon>
        <taxon>Alphaproteobacteria</taxon>
        <taxon>Sphingomonadales</taxon>
        <taxon>Sphingomonadaceae</taxon>
        <taxon>Novosphingobium</taxon>
    </lineage>
</organism>
<keyword evidence="1" id="KW-1133">Transmembrane helix</keyword>
<comment type="caution">
    <text evidence="2">The sequence shown here is derived from an EMBL/GenBank/DDBJ whole genome shotgun (WGS) entry which is preliminary data.</text>
</comment>
<dbReference type="AlphaFoldDB" id="T0HQ98"/>
<dbReference type="EMBL" id="ATHL01000038">
    <property type="protein sequence ID" value="EQB18551.1"/>
    <property type="molecule type" value="Genomic_DNA"/>
</dbReference>
<dbReference type="RefSeq" id="WP_021232840.1">
    <property type="nucleotide sequence ID" value="NZ_ATHL01000038.1"/>
</dbReference>
<protein>
    <submittedName>
        <fullName evidence="2">Uncharacterized protein</fullName>
    </submittedName>
</protein>
<keyword evidence="1" id="KW-0472">Membrane</keyword>
<dbReference type="PATRIC" id="fig|1096930.3.peg.863"/>
<reference evidence="2 3" key="1">
    <citation type="journal article" date="2013" name="Genome Announc.">
        <title>Genome Sequence of Novosphingobium lindaniclasticum LE124T, Isolated from a Hexachlorocyclohexane Dumpsite.</title>
        <authorList>
            <person name="Saxena A."/>
            <person name="Nayyar N."/>
            <person name="Sangwan N."/>
            <person name="Kumari R."/>
            <person name="Khurana J.P."/>
            <person name="Lal R."/>
        </authorList>
    </citation>
    <scope>NUCLEOTIDE SEQUENCE [LARGE SCALE GENOMIC DNA]</scope>
    <source>
        <strain evidence="2 3">LE124</strain>
    </source>
</reference>
<accession>T0HQ98</accession>
<dbReference type="Proteomes" id="UP000015527">
    <property type="component" value="Unassembled WGS sequence"/>
</dbReference>
<keyword evidence="3" id="KW-1185">Reference proteome</keyword>
<evidence type="ECO:0000313" key="2">
    <source>
        <dbReference type="EMBL" id="EQB18551.1"/>
    </source>
</evidence>
<feature type="transmembrane region" description="Helical" evidence="1">
    <location>
        <begin position="34"/>
        <end position="55"/>
    </location>
</feature>
<gene>
    <name evidence="2" type="ORF">L284_04390</name>
</gene>
<sequence>MALALIPLLLGTIVLVHGVNGFFFDGTGGGWEYPAFWSIALLVLALIGDGAHTLVPTRRN</sequence>
<name>T0HQ98_9SPHN</name>
<evidence type="ECO:0000256" key="1">
    <source>
        <dbReference type="SAM" id="Phobius"/>
    </source>
</evidence>
<dbReference type="eggNOG" id="COG2259">
    <property type="taxonomic scope" value="Bacteria"/>
</dbReference>
<evidence type="ECO:0000313" key="3">
    <source>
        <dbReference type="Proteomes" id="UP000015527"/>
    </source>
</evidence>
<keyword evidence="1" id="KW-0812">Transmembrane</keyword>
<proteinExistence type="predicted"/>